<proteinExistence type="inferred from homology"/>
<dbReference type="GO" id="GO:0007346">
    <property type="term" value="P:regulation of mitotic cell cycle"/>
    <property type="evidence" value="ECO:0007669"/>
    <property type="project" value="InterPro"/>
</dbReference>
<feature type="domain" description="Cyclin-dependent kinase inhibitor" evidence="3">
    <location>
        <begin position="76"/>
        <end position="124"/>
    </location>
</feature>
<evidence type="ECO:0000256" key="1">
    <source>
        <dbReference type="ARBA" id="ARBA00006726"/>
    </source>
</evidence>
<dbReference type="Proteomes" id="UP000290572">
    <property type="component" value="Unassembled WGS sequence"/>
</dbReference>
<name>A0A498NFI4_LABRO</name>
<dbReference type="InterPro" id="IPR044898">
    <property type="entry name" value="CDI_dom_sf"/>
</dbReference>
<sequence>MVMRLWVSFDHGLIPSSKSEEVVIPVVLEGQGDLVTQEDKIEPGQNMSMTSDTCYFGLLEGQEEDIKPQAAVVRRNLFGPVDHQQLQQDFQRLFCMNMEVAKQRWNFDFQRDQPVHGCIEWEELQCQDVPVFYHSCVVRSGMTKQTTVDACSAPSMATEKYLELRTRGTFRGIKPEKRMAALLGVKRRQANITDFFRVTKRRFPDHKASSGQ</sequence>
<comment type="similarity">
    <text evidence="1">Belongs to the CDI family.</text>
</comment>
<evidence type="ECO:0000256" key="2">
    <source>
        <dbReference type="ARBA" id="ARBA00023013"/>
    </source>
</evidence>
<dbReference type="GO" id="GO:0072331">
    <property type="term" value="P:signal transduction by p53 class mediator"/>
    <property type="evidence" value="ECO:0007669"/>
    <property type="project" value="InterPro"/>
</dbReference>
<dbReference type="PANTHER" id="PTHR46778:SF2">
    <property type="entry name" value="CYCLIN-DEPENDENT KINASE INHIBITOR DOMAIN-CONTAINING PROTEIN"/>
    <property type="match status" value="1"/>
</dbReference>
<protein>
    <submittedName>
        <fullName evidence="4">Cyclin-dependent kinase inhibitor 1-like protein</fullName>
    </submittedName>
</protein>
<evidence type="ECO:0000313" key="4">
    <source>
        <dbReference type="EMBL" id="RXN30207.1"/>
    </source>
</evidence>
<dbReference type="EMBL" id="QBIY01011630">
    <property type="protein sequence ID" value="RXN30207.1"/>
    <property type="molecule type" value="Genomic_DNA"/>
</dbReference>
<dbReference type="GO" id="GO:0004861">
    <property type="term" value="F:cyclin-dependent protein serine/threonine kinase inhibitor activity"/>
    <property type="evidence" value="ECO:0007669"/>
    <property type="project" value="InterPro"/>
</dbReference>
<organism evidence="4 5">
    <name type="scientific">Labeo rohita</name>
    <name type="common">Indian major carp</name>
    <name type="synonym">Cyprinus rohita</name>
    <dbReference type="NCBI Taxonomy" id="84645"/>
    <lineage>
        <taxon>Eukaryota</taxon>
        <taxon>Metazoa</taxon>
        <taxon>Chordata</taxon>
        <taxon>Craniata</taxon>
        <taxon>Vertebrata</taxon>
        <taxon>Euteleostomi</taxon>
        <taxon>Actinopterygii</taxon>
        <taxon>Neopterygii</taxon>
        <taxon>Teleostei</taxon>
        <taxon>Ostariophysi</taxon>
        <taxon>Cypriniformes</taxon>
        <taxon>Cyprinidae</taxon>
        <taxon>Labeoninae</taxon>
        <taxon>Labeonini</taxon>
        <taxon>Labeo</taxon>
    </lineage>
</organism>
<dbReference type="InterPro" id="IPR003175">
    <property type="entry name" value="CDI_dom"/>
</dbReference>
<dbReference type="PANTHER" id="PTHR46778">
    <property type="entry name" value="CYCLIN-DEPENDENT KINASE INHIBITOR 1-RELATED"/>
    <property type="match status" value="1"/>
</dbReference>
<comment type="caution">
    <text evidence="4">The sequence shown here is derived from an EMBL/GenBank/DDBJ whole genome shotgun (WGS) entry which is preliminary data.</text>
</comment>
<gene>
    <name evidence="4" type="ORF">ROHU_017838</name>
</gene>
<accession>A0A498NFI4</accession>
<keyword evidence="5" id="KW-1185">Reference proteome</keyword>
<dbReference type="Gene3D" id="4.10.365.10">
    <property type="entry name" value="p27"/>
    <property type="match status" value="1"/>
</dbReference>
<reference evidence="4 5" key="1">
    <citation type="submission" date="2018-03" db="EMBL/GenBank/DDBJ databases">
        <title>Draft genome sequence of Rohu Carp (Labeo rohita).</title>
        <authorList>
            <person name="Das P."/>
            <person name="Kushwaha B."/>
            <person name="Joshi C.G."/>
            <person name="Kumar D."/>
            <person name="Nagpure N.S."/>
            <person name="Sahoo L."/>
            <person name="Das S.P."/>
            <person name="Bit A."/>
            <person name="Patnaik S."/>
            <person name="Meher P.K."/>
            <person name="Jayasankar P."/>
            <person name="Koringa P.G."/>
            <person name="Patel N.V."/>
            <person name="Hinsu A.T."/>
            <person name="Kumar R."/>
            <person name="Pandey M."/>
            <person name="Agarwal S."/>
            <person name="Srivastava S."/>
            <person name="Singh M."/>
            <person name="Iquebal M.A."/>
            <person name="Jaiswal S."/>
            <person name="Angadi U.B."/>
            <person name="Kumar N."/>
            <person name="Raza M."/>
            <person name="Shah T.M."/>
            <person name="Rai A."/>
            <person name="Jena J.K."/>
        </authorList>
    </citation>
    <scope>NUCLEOTIDE SEQUENCE [LARGE SCALE GENOMIC DNA]</scope>
    <source>
        <strain evidence="4">DASCIFA01</strain>
        <tissue evidence="4">Testis</tissue>
    </source>
</reference>
<dbReference type="Pfam" id="PF02234">
    <property type="entry name" value="CDI"/>
    <property type="match status" value="1"/>
</dbReference>
<dbReference type="STRING" id="84645.A0A498NFI4"/>
<dbReference type="InterPro" id="IPR029841">
    <property type="entry name" value="CDKN1A"/>
</dbReference>
<evidence type="ECO:0000259" key="3">
    <source>
        <dbReference type="Pfam" id="PF02234"/>
    </source>
</evidence>
<keyword evidence="2" id="KW-0649">Protein kinase inhibitor</keyword>
<evidence type="ECO:0000313" key="5">
    <source>
        <dbReference type="Proteomes" id="UP000290572"/>
    </source>
</evidence>
<dbReference type="AlphaFoldDB" id="A0A498NFI4"/>
<dbReference type="GO" id="GO:0005634">
    <property type="term" value="C:nucleus"/>
    <property type="evidence" value="ECO:0007669"/>
    <property type="project" value="InterPro"/>
</dbReference>